<evidence type="ECO:0000256" key="7">
    <source>
        <dbReference type="ARBA" id="ARBA00023237"/>
    </source>
</evidence>
<dbReference type="Gene3D" id="2.170.130.10">
    <property type="entry name" value="TonB-dependent receptor, plug domain"/>
    <property type="match status" value="1"/>
</dbReference>
<evidence type="ECO:0000256" key="3">
    <source>
        <dbReference type="ARBA" id="ARBA00022452"/>
    </source>
</evidence>
<dbReference type="InterPro" id="IPR039426">
    <property type="entry name" value="TonB-dep_rcpt-like"/>
</dbReference>
<dbReference type="PANTHER" id="PTHR30069">
    <property type="entry name" value="TONB-DEPENDENT OUTER MEMBRANE RECEPTOR"/>
    <property type="match status" value="1"/>
</dbReference>
<dbReference type="Pfam" id="PF07715">
    <property type="entry name" value="Plug"/>
    <property type="match status" value="1"/>
</dbReference>
<gene>
    <name evidence="10" type="ORF">GCM10023093_08840</name>
</gene>
<comment type="subcellular location">
    <subcellularLocation>
        <location evidence="1 8">Cell outer membrane</location>
        <topology evidence="1 8">Multi-pass membrane protein</topology>
    </subcellularLocation>
</comment>
<dbReference type="InterPro" id="IPR036942">
    <property type="entry name" value="Beta-barrel_TonB_sf"/>
</dbReference>
<keyword evidence="3 8" id="KW-1134">Transmembrane beta strand</keyword>
<dbReference type="Proteomes" id="UP001500067">
    <property type="component" value="Unassembled WGS sequence"/>
</dbReference>
<comment type="similarity">
    <text evidence="8">Belongs to the TonB-dependent receptor family.</text>
</comment>
<dbReference type="EMBL" id="BAABFA010000007">
    <property type="protein sequence ID" value="GAA4462376.1"/>
    <property type="molecule type" value="Genomic_DNA"/>
</dbReference>
<keyword evidence="11" id="KW-1185">Reference proteome</keyword>
<keyword evidence="10" id="KW-0675">Receptor</keyword>
<reference evidence="11" key="1">
    <citation type="journal article" date="2019" name="Int. J. Syst. Evol. Microbiol.">
        <title>The Global Catalogue of Microorganisms (GCM) 10K type strain sequencing project: providing services to taxonomists for standard genome sequencing and annotation.</title>
        <authorList>
            <consortium name="The Broad Institute Genomics Platform"/>
            <consortium name="The Broad Institute Genome Sequencing Center for Infectious Disease"/>
            <person name="Wu L."/>
            <person name="Ma J."/>
        </authorList>
    </citation>
    <scope>NUCLEOTIDE SEQUENCE [LARGE SCALE GENOMIC DNA]</scope>
    <source>
        <strain evidence="11">JCM 32105</strain>
    </source>
</reference>
<evidence type="ECO:0000256" key="5">
    <source>
        <dbReference type="ARBA" id="ARBA00022729"/>
    </source>
</evidence>
<keyword evidence="2 8" id="KW-0813">Transport</keyword>
<keyword evidence="6 8" id="KW-0472">Membrane</keyword>
<keyword evidence="5" id="KW-0732">Signal</keyword>
<evidence type="ECO:0000256" key="6">
    <source>
        <dbReference type="ARBA" id="ARBA00023136"/>
    </source>
</evidence>
<feature type="domain" description="TonB-dependent receptor plug" evidence="9">
    <location>
        <begin position="35"/>
        <end position="136"/>
    </location>
</feature>
<keyword evidence="4 8" id="KW-0812">Transmembrane</keyword>
<dbReference type="Gene3D" id="2.40.170.20">
    <property type="entry name" value="TonB-dependent receptor, beta-barrel domain"/>
    <property type="match status" value="1"/>
</dbReference>
<evidence type="ECO:0000256" key="4">
    <source>
        <dbReference type="ARBA" id="ARBA00022692"/>
    </source>
</evidence>
<dbReference type="PROSITE" id="PS52016">
    <property type="entry name" value="TONB_DEPENDENT_REC_3"/>
    <property type="match status" value="1"/>
</dbReference>
<evidence type="ECO:0000259" key="9">
    <source>
        <dbReference type="Pfam" id="PF07715"/>
    </source>
</evidence>
<dbReference type="SUPFAM" id="SSF56935">
    <property type="entry name" value="Porins"/>
    <property type="match status" value="1"/>
</dbReference>
<evidence type="ECO:0000256" key="2">
    <source>
        <dbReference type="ARBA" id="ARBA00022448"/>
    </source>
</evidence>
<evidence type="ECO:0000256" key="8">
    <source>
        <dbReference type="PROSITE-ProRule" id="PRU01360"/>
    </source>
</evidence>
<organism evidence="10 11">
    <name type="scientific">Nemorincola caseinilytica</name>
    <dbReference type="NCBI Taxonomy" id="2054315"/>
    <lineage>
        <taxon>Bacteria</taxon>
        <taxon>Pseudomonadati</taxon>
        <taxon>Bacteroidota</taxon>
        <taxon>Chitinophagia</taxon>
        <taxon>Chitinophagales</taxon>
        <taxon>Chitinophagaceae</taxon>
        <taxon>Nemorincola</taxon>
    </lineage>
</organism>
<sequence>MRLHAQQRDTTLGEVKVSTTRKLFNSIKLNDGAAGQQVKVIDTMLLKRYGMQDMATLLSQQMPVFVKAYSFNGLSTLGLRGASAAQSQVFWNGVPIQNAALGVADISTMPVLFISRANIVYGSSGALFGSGNVGGALMLDNDVPGFDHRYKRLAIATGAGSFGQFSAGLKGAYNTKKWFFSTSAFAQTARNDYGYTTAAGDKAKMPNSTLQSGAAMLQAAYQIKDQNVLQLSAWVQQYDRRIPPALFEPYSAKQQQDRSLRTVASWSRVRSNMLLVTASLINDSYTYTDPAVQLRSQAGVYQYFHEVTWRHWHKKGGSLVLFSPVQVSWLASGADSQRQQRAGIGGTYSRSALKKRMFLSVQARAERVNATNIFLPGAGANYTLVKDLLGLRATVQRTYRMPTLNELYYFPGGNPTLRPEQGWSQDAGYTLNIKRGRTIYYHDVAVFNRNINDWIMWLGGAVWTPHNIASVHSRGVETDNKISYNSGEWGLQLGIATSYVLATTTDSYMPADGSIGQQIPYTPRYNARGSISFSWRKLYLTYGHTYTGYRFITTDESAWLDPYNTGNIQAMYGMKMHKHDVLLNVQCNNVWNARYSVAGFRPMPGINWMAGVRVEL</sequence>
<evidence type="ECO:0000313" key="11">
    <source>
        <dbReference type="Proteomes" id="UP001500067"/>
    </source>
</evidence>
<keyword evidence="7 8" id="KW-0998">Cell outer membrane</keyword>
<accession>A0ABP8NA23</accession>
<evidence type="ECO:0000313" key="10">
    <source>
        <dbReference type="EMBL" id="GAA4462376.1"/>
    </source>
</evidence>
<name>A0ABP8NA23_9BACT</name>
<evidence type="ECO:0000256" key="1">
    <source>
        <dbReference type="ARBA" id="ARBA00004571"/>
    </source>
</evidence>
<proteinExistence type="inferred from homology"/>
<dbReference type="InterPro" id="IPR012910">
    <property type="entry name" value="Plug_dom"/>
</dbReference>
<comment type="caution">
    <text evidence="10">The sequence shown here is derived from an EMBL/GenBank/DDBJ whole genome shotgun (WGS) entry which is preliminary data.</text>
</comment>
<dbReference type="PANTHER" id="PTHR30069:SF29">
    <property type="entry name" value="HEMOGLOBIN AND HEMOGLOBIN-HAPTOGLOBIN-BINDING PROTEIN 1-RELATED"/>
    <property type="match status" value="1"/>
</dbReference>
<protein>
    <submittedName>
        <fullName evidence="10">TonB-dependent receptor plug domain-containing protein</fullName>
    </submittedName>
</protein>
<dbReference type="InterPro" id="IPR037066">
    <property type="entry name" value="Plug_dom_sf"/>
</dbReference>